<dbReference type="EMBL" id="NJHN03000090">
    <property type="protein sequence ID" value="KAH9416523.1"/>
    <property type="molecule type" value="Genomic_DNA"/>
</dbReference>
<dbReference type="Pfam" id="PF00179">
    <property type="entry name" value="UQ_con"/>
    <property type="match status" value="1"/>
</dbReference>
<feature type="region of interest" description="Disordered" evidence="1">
    <location>
        <begin position="271"/>
        <end position="328"/>
    </location>
</feature>
<feature type="compositionally biased region" description="Low complexity" evidence="1">
    <location>
        <begin position="271"/>
        <end position="288"/>
    </location>
</feature>
<evidence type="ECO:0000313" key="3">
    <source>
        <dbReference type="EMBL" id="KAH9416523.1"/>
    </source>
</evidence>
<feature type="compositionally biased region" description="Low complexity" evidence="1">
    <location>
        <begin position="214"/>
        <end position="241"/>
    </location>
</feature>
<comment type="caution">
    <text evidence="3">The sequence shown here is derived from an EMBL/GenBank/DDBJ whole genome shotgun (WGS) entry which is preliminary data.</text>
</comment>
<feature type="region of interest" description="Disordered" evidence="1">
    <location>
        <begin position="153"/>
        <end position="176"/>
    </location>
</feature>
<dbReference type="PANTHER" id="PTHR24067">
    <property type="entry name" value="UBIQUITIN-CONJUGATING ENZYME E2"/>
    <property type="match status" value="1"/>
</dbReference>
<name>A0ABQ8J1W6_DERPT</name>
<protein>
    <recommendedName>
        <fullName evidence="2">UBC core domain-containing protein</fullName>
    </recommendedName>
</protein>
<dbReference type="InterPro" id="IPR000608">
    <property type="entry name" value="UBC"/>
</dbReference>
<organism evidence="3 4">
    <name type="scientific">Dermatophagoides pteronyssinus</name>
    <name type="common">European house dust mite</name>
    <dbReference type="NCBI Taxonomy" id="6956"/>
    <lineage>
        <taxon>Eukaryota</taxon>
        <taxon>Metazoa</taxon>
        <taxon>Ecdysozoa</taxon>
        <taxon>Arthropoda</taxon>
        <taxon>Chelicerata</taxon>
        <taxon>Arachnida</taxon>
        <taxon>Acari</taxon>
        <taxon>Acariformes</taxon>
        <taxon>Sarcoptiformes</taxon>
        <taxon>Astigmata</taxon>
        <taxon>Psoroptidia</taxon>
        <taxon>Analgoidea</taxon>
        <taxon>Pyroglyphidae</taxon>
        <taxon>Dermatophagoidinae</taxon>
        <taxon>Dermatophagoides</taxon>
    </lineage>
</organism>
<keyword evidence="4" id="KW-1185">Reference proteome</keyword>
<feature type="compositionally biased region" description="Acidic residues" evidence="1">
    <location>
        <begin position="315"/>
        <end position="328"/>
    </location>
</feature>
<dbReference type="InterPro" id="IPR016135">
    <property type="entry name" value="UBQ-conjugating_enzyme/RWD"/>
</dbReference>
<evidence type="ECO:0000313" key="4">
    <source>
        <dbReference type="Proteomes" id="UP000887458"/>
    </source>
</evidence>
<dbReference type="Proteomes" id="UP000887458">
    <property type="component" value="Unassembled WGS sequence"/>
</dbReference>
<dbReference type="SMART" id="SM00212">
    <property type="entry name" value="UBCc"/>
    <property type="match status" value="1"/>
</dbReference>
<evidence type="ECO:0000259" key="2">
    <source>
        <dbReference type="PROSITE" id="PS50127"/>
    </source>
</evidence>
<proteinExistence type="predicted"/>
<evidence type="ECO:0000256" key="1">
    <source>
        <dbReference type="SAM" id="MobiDB-lite"/>
    </source>
</evidence>
<reference evidence="3 4" key="2">
    <citation type="journal article" date="2022" name="Mol. Biol. Evol.">
        <title>Comparative Genomics Reveals Insights into the Divergent Evolution of Astigmatic Mites and Household Pest Adaptations.</title>
        <authorList>
            <person name="Xiong Q."/>
            <person name="Wan A.T."/>
            <person name="Liu X."/>
            <person name="Fung C.S."/>
            <person name="Xiao X."/>
            <person name="Malainual N."/>
            <person name="Hou J."/>
            <person name="Wang L."/>
            <person name="Wang M."/>
            <person name="Yang K.Y."/>
            <person name="Cui Y."/>
            <person name="Leung E.L."/>
            <person name="Nong W."/>
            <person name="Shin S.K."/>
            <person name="Au S.W."/>
            <person name="Jeong K.Y."/>
            <person name="Chew F.T."/>
            <person name="Hui J.H."/>
            <person name="Leung T.F."/>
            <person name="Tungtrongchitr A."/>
            <person name="Zhong N."/>
            <person name="Liu Z."/>
            <person name="Tsui S.K."/>
        </authorList>
    </citation>
    <scope>NUCLEOTIDE SEQUENCE [LARGE SCALE GENOMIC DNA]</scope>
    <source>
        <strain evidence="3">Derp</strain>
    </source>
</reference>
<dbReference type="Gene3D" id="3.10.110.10">
    <property type="entry name" value="Ubiquitin Conjugating Enzyme"/>
    <property type="match status" value="1"/>
</dbReference>
<gene>
    <name evidence="3" type="ORF">DERP_009886</name>
</gene>
<accession>A0ABQ8J1W6</accession>
<dbReference type="CDD" id="cd23802">
    <property type="entry name" value="UBCc_UBE2Q"/>
    <property type="match status" value="1"/>
</dbReference>
<dbReference type="SUPFAM" id="SSF54495">
    <property type="entry name" value="UBC-like"/>
    <property type="match status" value="1"/>
</dbReference>
<feature type="domain" description="UBC core" evidence="2">
    <location>
        <begin position="378"/>
        <end position="542"/>
    </location>
</feature>
<dbReference type="PROSITE" id="PS50127">
    <property type="entry name" value="UBC_2"/>
    <property type="match status" value="1"/>
</dbReference>
<dbReference type="InterPro" id="IPR050113">
    <property type="entry name" value="Ub_conjugating_enzyme"/>
</dbReference>
<feature type="region of interest" description="Disordered" evidence="1">
    <location>
        <begin position="205"/>
        <end position="241"/>
    </location>
</feature>
<sequence length="560" mass="62604">MACLARLKSDVKSLSEIFPRTHPLFRVTLATVDEISCLFIVRNNNNNNNDDEKLLSLEKKFIINANITETYPHDPPVWFSESDDISPTLQTLTSTTDNNNFILRQVAILLEHLCNHFSIPKPMDELTKLNHLWLNPNITTNILNQRLYHQQNSKNINNNNNNNNVKASSSSSMIDSSSTTTFTMPFSSITSSSNGAIDQSLNNSVSMMDKSSSRETSSSSSSILSNHVSSSSSTSTSSITSLNSLSKMTTTKMNTTTQQQQETIMSNGIISANNNNHHQSSISSTSGNEMVASSNGTVNHSDELKSNGGGGGDNNEAEDDDDEDDDDETDMHIEMEDETQNEQNNSDGISSDNWAHLERIRQSHHQFFQNGNYSFSVQATDRLMKELRDIYRCDSFKRKVFEVHLVNDNLYEWNVHLKKVDPDSQLHSDLQALKDKEGHDHITLNVTFKENYPFEPPFIRVASPFISGGYVLGGGALCMELLTKQGWSSAYSMEAIILQISATLVKGKARIIFNGHRGQYSLARAQQSFRSLVSIHEKSGKGYRPILKFRQSRPSSSSIF</sequence>
<reference evidence="3 4" key="1">
    <citation type="journal article" date="2018" name="J. Allergy Clin. Immunol.">
        <title>High-quality assembly of Dermatophagoides pteronyssinus genome and transcriptome reveals a wide range of novel allergens.</title>
        <authorList>
            <person name="Liu X.Y."/>
            <person name="Yang K.Y."/>
            <person name="Wang M.Q."/>
            <person name="Kwok J.S."/>
            <person name="Zeng X."/>
            <person name="Yang Z."/>
            <person name="Xiao X.J."/>
            <person name="Lau C.P."/>
            <person name="Li Y."/>
            <person name="Huang Z.M."/>
            <person name="Ba J.G."/>
            <person name="Yim A.K."/>
            <person name="Ouyang C.Y."/>
            <person name="Ngai S.M."/>
            <person name="Chan T.F."/>
            <person name="Leung E.L."/>
            <person name="Liu L."/>
            <person name="Liu Z.G."/>
            <person name="Tsui S.K."/>
        </authorList>
    </citation>
    <scope>NUCLEOTIDE SEQUENCE [LARGE SCALE GENOMIC DNA]</scope>
    <source>
        <strain evidence="3">Derp</strain>
    </source>
</reference>